<name>A0A366H1S2_9BACT</name>
<protein>
    <recommendedName>
        <fullName evidence="3">DUF1287 domain-containing protein</fullName>
    </recommendedName>
</protein>
<reference evidence="1 2" key="1">
    <citation type="submission" date="2018-06" db="EMBL/GenBank/DDBJ databases">
        <title>Genomic Encyclopedia of Type Strains, Phase IV (KMG-IV): sequencing the most valuable type-strain genomes for metagenomic binning, comparative biology and taxonomic classification.</title>
        <authorList>
            <person name="Goeker M."/>
        </authorList>
    </citation>
    <scope>NUCLEOTIDE SEQUENCE [LARGE SCALE GENOMIC DNA]</scope>
    <source>
        <strain evidence="1 2">DSM 25532</strain>
    </source>
</reference>
<dbReference type="PIRSF" id="PIRSF011444">
    <property type="entry name" value="DUF1287"/>
    <property type="match status" value="1"/>
</dbReference>
<gene>
    <name evidence="1" type="ORF">DES53_1197</name>
</gene>
<organism evidence="1 2">
    <name type="scientific">Roseimicrobium gellanilyticum</name>
    <dbReference type="NCBI Taxonomy" id="748857"/>
    <lineage>
        <taxon>Bacteria</taxon>
        <taxon>Pseudomonadati</taxon>
        <taxon>Verrucomicrobiota</taxon>
        <taxon>Verrucomicrobiia</taxon>
        <taxon>Verrucomicrobiales</taxon>
        <taxon>Verrucomicrobiaceae</taxon>
        <taxon>Roseimicrobium</taxon>
    </lineage>
</organism>
<dbReference type="EMBL" id="QNRR01000019">
    <property type="protein sequence ID" value="RBP35841.1"/>
    <property type="molecule type" value="Genomic_DNA"/>
</dbReference>
<evidence type="ECO:0000313" key="1">
    <source>
        <dbReference type="EMBL" id="RBP35841.1"/>
    </source>
</evidence>
<comment type="caution">
    <text evidence="1">The sequence shown here is derived from an EMBL/GenBank/DDBJ whole genome shotgun (WGS) entry which is preliminary data.</text>
</comment>
<dbReference type="Pfam" id="PF06940">
    <property type="entry name" value="DUF1287"/>
    <property type="match status" value="1"/>
</dbReference>
<proteinExistence type="predicted"/>
<evidence type="ECO:0000313" key="2">
    <source>
        <dbReference type="Proteomes" id="UP000253426"/>
    </source>
</evidence>
<dbReference type="AlphaFoldDB" id="A0A366H1S2"/>
<dbReference type="Proteomes" id="UP000253426">
    <property type="component" value="Unassembled WGS sequence"/>
</dbReference>
<accession>A0A366H1S2</accession>
<evidence type="ECO:0008006" key="3">
    <source>
        <dbReference type="Google" id="ProtNLM"/>
    </source>
</evidence>
<keyword evidence="2" id="KW-1185">Reference proteome</keyword>
<sequence length="224" mass="25141">MTPPMDSFLKRASAVLQVLSVAGIALVLSLPYLRGATPEQVESARAQLPKDETFATKLAHAALDRTRHTVRYEPDYVRLDYPNGDVPADTGVCTDEVIRSYRTLGLDLQKLVHEDMKRNFSVYPKNWGLSRPDPNIDHRRVPNLKTFFKRKGSSLPVTDKPEDYLPGDLITCTVPPHLPHIAIVVPAPDGGPRPWIVHNIGSGPKMEDRLFEFPLTGHYRWTGK</sequence>
<dbReference type="InterPro" id="IPR009706">
    <property type="entry name" value="DUF1287"/>
</dbReference>